<reference evidence="1" key="1">
    <citation type="journal article" date="2016" name="Insect Biochem. Mol. Biol.">
        <title>Multifaceted biological insights from a draft genome sequence of the tobacco hornworm moth, Manduca sexta.</title>
        <authorList>
            <person name="Kanost M.R."/>
            <person name="Arrese E.L."/>
            <person name="Cao X."/>
            <person name="Chen Y.R."/>
            <person name="Chellapilla S."/>
            <person name="Goldsmith M.R."/>
            <person name="Grosse-Wilde E."/>
            <person name="Heckel D.G."/>
            <person name="Herndon N."/>
            <person name="Jiang H."/>
            <person name="Papanicolaou A."/>
            <person name="Qu J."/>
            <person name="Soulages J.L."/>
            <person name="Vogel H."/>
            <person name="Walters J."/>
            <person name="Waterhouse R.M."/>
            <person name="Ahn S.J."/>
            <person name="Almeida F.C."/>
            <person name="An C."/>
            <person name="Aqrawi P."/>
            <person name="Bretschneider A."/>
            <person name="Bryant W.B."/>
            <person name="Bucks S."/>
            <person name="Chao H."/>
            <person name="Chevignon G."/>
            <person name="Christen J.M."/>
            <person name="Clarke D.F."/>
            <person name="Dittmer N.T."/>
            <person name="Ferguson L.C.F."/>
            <person name="Garavelou S."/>
            <person name="Gordon K.H.J."/>
            <person name="Gunaratna R.T."/>
            <person name="Han Y."/>
            <person name="Hauser F."/>
            <person name="He Y."/>
            <person name="Heidel-Fischer H."/>
            <person name="Hirsh A."/>
            <person name="Hu Y."/>
            <person name="Jiang H."/>
            <person name="Kalra D."/>
            <person name="Klinner C."/>
            <person name="Konig C."/>
            <person name="Kovar C."/>
            <person name="Kroll A.R."/>
            <person name="Kuwar S.S."/>
            <person name="Lee S.L."/>
            <person name="Lehman R."/>
            <person name="Li K."/>
            <person name="Li Z."/>
            <person name="Liang H."/>
            <person name="Lovelace S."/>
            <person name="Lu Z."/>
            <person name="Mansfield J.H."/>
            <person name="McCulloch K.J."/>
            <person name="Mathew T."/>
            <person name="Morton B."/>
            <person name="Muzny D.M."/>
            <person name="Neunemann D."/>
            <person name="Ongeri F."/>
            <person name="Pauchet Y."/>
            <person name="Pu L.L."/>
            <person name="Pyrousis I."/>
            <person name="Rao X.J."/>
            <person name="Redding A."/>
            <person name="Roesel C."/>
            <person name="Sanchez-Gracia A."/>
            <person name="Schaack S."/>
            <person name="Shukla A."/>
            <person name="Tetreau G."/>
            <person name="Wang Y."/>
            <person name="Xiong G.H."/>
            <person name="Traut W."/>
            <person name="Walsh T.K."/>
            <person name="Worley K.C."/>
            <person name="Wu D."/>
            <person name="Wu W."/>
            <person name="Wu Y.Q."/>
            <person name="Zhang X."/>
            <person name="Zou Z."/>
            <person name="Zucker H."/>
            <person name="Briscoe A.D."/>
            <person name="Burmester T."/>
            <person name="Clem R.J."/>
            <person name="Feyereisen R."/>
            <person name="Grimmelikhuijzen C.J.P."/>
            <person name="Hamodrakas S.J."/>
            <person name="Hansson B.S."/>
            <person name="Huguet E."/>
            <person name="Jermiin L.S."/>
            <person name="Lan Q."/>
            <person name="Lehman H.K."/>
            <person name="Lorenzen M."/>
            <person name="Merzendorfer H."/>
            <person name="Michalopoulos I."/>
            <person name="Morton D.B."/>
            <person name="Muthukrishnan S."/>
            <person name="Oakeshott J.G."/>
            <person name="Palmer W."/>
            <person name="Park Y."/>
            <person name="Passarelli A.L."/>
            <person name="Rozas J."/>
            <person name="Schwartz L.M."/>
            <person name="Smith W."/>
            <person name="Southgate A."/>
            <person name="Vilcinskas A."/>
            <person name="Vogt R."/>
            <person name="Wang P."/>
            <person name="Werren J."/>
            <person name="Yu X.Q."/>
            <person name="Zhou J.J."/>
            <person name="Brown S.J."/>
            <person name="Scherer S.E."/>
            <person name="Richards S."/>
            <person name="Blissard G.W."/>
        </authorList>
    </citation>
    <scope>NUCLEOTIDE SEQUENCE</scope>
</reference>
<dbReference type="EMBL" id="JH668588">
    <property type="protein sequence ID" value="KAG6458563.1"/>
    <property type="molecule type" value="Genomic_DNA"/>
</dbReference>
<sequence>MANQSIIILNLNDLYGLQSGESSLAQLLSILNGKSGFLFVTTGGQGKFIPLNQLHLLPKNCVPSYVVLLMRGRPNPFPGLQLINGLFQNGNQGNLGFQIPNLVNFASLPVYVVQGYYPIWSILMNLGIYQPDNGNYLPHPDPTPYPGLISPTPYPGISIGKYVPPAPTPRPIPRPTNPPVFVPQQPNIDWTGLLTIPNENNDKIFPNKDSHDVFDSELITLLLHVLNEKPGSETEHIITQEKSNPAKLLRIFIELLCQKNGNQQVLIGNKNENNPMQLLQILIKLLRQKNSSTTVIKHNNDHSEERLIQLLMKLIRQKNESQVVISQGNNNNQAKLTQLLIQLLGNRDQFNNVLISSQNNGQSQVLQNLIELLVSSNQEASHILISGNNDANSAQRLYNILLQIISSIPGSSNFGNTIYLNGGSGNSGISSESLMQLVQILLRQKQSYPTIFKNQDTSFQSFLGGGSNNFGSNSKILTMLLGSGGGSTNKSALWSYLLGNFGCMNNNGLTVLCAK</sequence>
<keyword evidence="2" id="KW-1185">Reference proteome</keyword>
<dbReference type="Proteomes" id="UP000791440">
    <property type="component" value="Unassembled WGS sequence"/>
</dbReference>
<evidence type="ECO:0000313" key="2">
    <source>
        <dbReference type="Proteomes" id="UP000791440"/>
    </source>
</evidence>
<name>A0A921ZID9_MANSE</name>
<proteinExistence type="predicted"/>
<protein>
    <submittedName>
        <fullName evidence="1">Uncharacterized protein</fullName>
    </submittedName>
</protein>
<comment type="caution">
    <text evidence="1">The sequence shown here is derived from an EMBL/GenBank/DDBJ whole genome shotgun (WGS) entry which is preliminary data.</text>
</comment>
<evidence type="ECO:0000313" key="1">
    <source>
        <dbReference type="EMBL" id="KAG6458563.1"/>
    </source>
</evidence>
<dbReference type="AlphaFoldDB" id="A0A921ZID9"/>
<organism evidence="1 2">
    <name type="scientific">Manduca sexta</name>
    <name type="common">Tobacco hawkmoth</name>
    <name type="synonym">Tobacco hornworm</name>
    <dbReference type="NCBI Taxonomy" id="7130"/>
    <lineage>
        <taxon>Eukaryota</taxon>
        <taxon>Metazoa</taxon>
        <taxon>Ecdysozoa</taxon>
        <taxon>Arthropoda</taxon>
        <taxon>Hexapoda</taxon>
        <taxon>Insecta</taxon>
        <taxon>Pterygota</taxon>
        <taxon>Neoptera</taxon>
        <taxon>Endopterygota</taxon>
        <taxon>Lepidoptera</taxon>
        <taxon>Glossata</taxon>
        <taxon>Ditrysia</taxon>
        <taxon>Bombycoidea</taxon>
        <taxon>Sphingidae</taxon>
        <taxon>Sphinginae</taxon>
        <taxon>Sphingini</taxon>
        <taxon>Manduca</taxon>
    </lineage>
</organism>
<reference evidence="1" key="2">
    <citation type="submission" date="2020-12" db="EMBL/GenBank/DDBJ databases">
        <authorList>
            <person name="Kanost M."/>
        </authorList>
    </citation>
    <scope>NUCLEOTIDE SEQUENCE</scope>
</reference>
<accession>A0A921ZID9</accession>
<gene>
    <name evidence="1" type="ORF">O3G_MSEX010943</name>
</gene>